<dbReference type="EMBL" id="CM042881">
    <property type="protein sequence ID" value="KAI4387379.1"/>
    <property type="molecule type" value="Genomic_DNA"/>
</dbReference>
<keyword evidence="2" id="KW-1185">Reference proteome</keyword>
<evidence type="ECO:0000313" key="2">
    <source>
        <dbReference type="Proteomes" id="UP001057402"/>
    </source>
</evidence>
<accession>A0ACB9SC28</accession>
<protein>
    <submittedName>
        <fullName evidence="1">Uncharacterized protein</fullName>
    </submittedName>
</protein>
<gene>
    <name evidence="1" type="ORF">MLD38_005217</name>
</gene>
<proteinExistence type="predicted"/>
<reference evidence="2" key="1">
    <citation type="journal article" date="2023" name="Front. Plant Sci.">
        <title>Chromosomal-level genome assembly of Melastoma candidum provides insights into trichome evolution.</title>
        <authorList>
            <person name="Zhong Y."/>
            <person name="Wu W."/>
            <person name="Sun C."/>
            <person name="Zou P."/>
            <person name="Liu Y."/>
            <person name="Dai S."/>
            <person name="Zhou R."/>
        </authorList>
    </citation>
    <scope>NUCLEOTIDE SEQUENCE [LARGE SCALE GENOMIC DNA]</scope>
</reference>
<dbReference type="Proteomes" id="UP001057402">
    <property type="component" value="Chromosome 2"/>
</dbReference>
<sequence>MGGARPAALLVLTCLFLLQPLLWSPLGAVLMCHEEERSALLGFKKSFFNESHCLSDDGSRPRKMMTWKDEEGEAGDCCNWGGIKCEEDGGHVIGLDLSEGCLSGRIDTEASIFNLVHLEELSLAYNSFDGSPFPTALRRLTRLMRLNLSSTGFAGEVVPELTKLRNLSSLDLSRNGAMNASSLEELLQSLNKLEELDLTQVRVSDGIVPRSLGNMTSFRSLVLHGCGLSGRFPDSIFELPQLEYLDLSWNHGLMGRLTGFYRGSPIKTLRLSKTNFSGNLPVWLGNLSSLAEIDVNSCGFWGEIPSSMGDLTKLEYLNLASNNFRGRIPASFGNLISLSILDLHGNRLTGEIPSTLGNFISMVELDISINELTGQIPPSLGNLTQLQTLFLHSNQLSGEIPSALMKLPELLQLGLAFNMFTGNVPPEIGNLTELIFLGLANNMLHGQLPDSIFRLQNLNILNLRSNHLIGMPRFEKNVSEPTMWYLDLSFNDIEGMVPIPPYYVSFFLISNNRLSGEIPTSICLQNNIRVLDLSDTRLDGGLPWCFGNFSASLRALSLSGNNFSGQIPEFYQEQCGLITMDLSSNSFQGALPRSIANCPMLGYVNFGKNKILDTFPAWLGSLPSLKVLMLLTSFMG</sequence>
<evidence type="ECO:0000313" key="1">
    <source>
        <dbReference type="EMBL" id="KAI4387379.1"/>
    </source>
</evidence>
<comment type="caution">
    <text evidence="1">The sequence shown here is derived from an EMBL/GenBank/DDBJ whole genome shotgun (WGS) entry which is preliminary data.</text>
</comment>
<organism evidence="1 2">
    <name type="scientific">Melastoma candidum</name>
    <dbReference type="NCBI Taxonomy" id="119954"/>
    <lineage>
        <taxon>Eukaryota</taxon>
        <taxon>Viridiplantae</taxon>
        <taxon>Streptophyta</taxon>
        <taxon>Embryophyta</taxon>
        <taxon>Tracheophyta</taxon>
        <taxon>Spermatophyta</taxon>
        <taxon>Magnoliopsida</taxon>
        <taxon>eudicotyledons</taxon>
        <taxon>Gunneridae</taxon>
        <taxon>Pentapetalae</taxon>
        <taxon>rosids</taxon>
        <taxon>malvids</taxon>
        <taxon>Myrtales</taxon>
        <taxon>Melastomataceae</taxon>
        <taxon>Melastomatoideae</taxon>
        <taxon>Melastomateae</taxon>
        <taxon>Melastoma</taxon>
    </lineage>
</organism>
<name>A0ACB9SC28_9MYRT</name>